<comment type="caution">
    <text evidence="7">The sequence shown here is derived from an EMBL/GenBank/DDBJ whole genome shotgun (WGS) entry which is preliminary data.</text>
</comment>
<evidence type="ECO:0000256" key="2">
    <source>
        <dbReference type="ARBA" id="ARBA00012553"/>
    </source>
</evidence>
<name>A0ABX2TFP7_9PROT</name>
<keyword evidence="4" id="KW-0704">Schiff base</keyword>
<dbReference type="PIRSF" id="PIRSF015957">
    <property type="entry name" value="UCP015957"/>
    <property type="match status" value="1"/>
</dbReference>
<evidence type="ECO:0000256" key="4">
    <source>
        <dbReference type="ARBA" id="ARBA00023270"/>
    </source>
</evidence>
<evidence type="ECO:0000313" key="8">
    <source>
        <dbReference type="Proteomes" id="UP000584642"/>
    </source>
</evidence>
<comment type="function">
    <text evidence="1">Catalyzes the formation of 4-(hydroxymethyl)-2-furancarboxaldehyde phosphate (4-HFC-P) from two molecules of glyceraldehyde-3-P (GA-3-P).</text>
</comment>
<keyword evidence="3" id="KW-0456">Lyase</keyword>
<evidence type="ECO:0000256" key="1">
    <source>
        <dbReference type="ARBA" id="ARBA00003810"/>
    </source>
</evidence>
<dbReference type="InterPro" id="IPR007565">
    <property type="entry name" value="4HFCP_synth"/>
</dbReference>
<protein>
    <recommendedName>
        <fullName evidence="2">(5-formylfuran-3-yl)methyl phosphate synthase</fullName>
        <ecNumber evidence="2">4.2.3.153</ecNumber>
    </recommendedName>
    <alternativeName>
        <fullName evidence="5">4-(hydroxymethyl)-2-furancarboxaldehyde-phosphate synthase</fullName>
    </alternativeName>
</protein>
<reference evidence="7 8" key="1">
    <citation type="submission" date="2020-05" db="EMBL/GenBank/DDBJ databases">
        <title>Azospirillum oleiclasticum sp. nov, a nitrogen-fixing and heavy crude oil-emulsifying bacterium isolated from the crude oil of Yumen Oilfield.</title>
        <authorList>
            <person name="Wu D."/>
            <person name="Cai M."/>
            <person name="Zhang X."/>
        </authorList>
    </citation>
    <scope>NUCLEOTIDE SEQUENCE [LARGE SCALE GENOMIC DNA]</scope>
    <source>
        <strain evidence="7 8">ROY-1-1-2</strain>
    </source>
</reference>
<evidence type="ECO:0000256" key="5">
    <source>
        <dbReference type="ARBA" id="ARBA00032523"/>
    </source>
</evidence>
<dbReference type="Pfam" id="PF04476">
    <property type="entry name" value="4HFCP_synth"/>
    <property type="match status" value="1"/>
</dbReference>
<gene>
    <name evidence="7" type="ORF">HND93_25920</name>
</gene>
<accession>A0ABX2TFP7</accession>
<dbReference type="Proteomes" id="UP000584642">
    <property type="component" value="Unassembled WGS sequence"/>
</dbReference>
<proteinExistence type="predicted"/>
<evidence type="ECO:0000313" key="7">
    <source>
        <dbReference type="EMBL" id="NYZ23160.1"/>
    </source>
</evidence>
<dbReference type="EMBL" id="JABFDB010000025">
    <property type="protein sequence ID" value="NYZ23160.1"/>
    <property type="molecule type" value="Genomic_DNA"/>
</dbReference>
<dbReference type="EC" id="4.2.3.153" evidence="2"/>
<dbReference type="RefSeq" id="WP_180284938.1">
    <property type="nucleotide sequence ID" value="NZ_JABFDB010000025.1"/>
</dbReference>
<organism evidence="7 8">
    <name type="scientific">Azospirillum oleiclasticum</name>
    <dbReference type="NCBI Taxonomy" id="2735135"/>
    <lineage>
        <taxon>Bacteria</taxon>
        <taxon>Pseudomonadati</taxon>
        <taxon>Pseudomonadota</taxon>
        <taxon>Alphaproteobacteria</taxon>
        <taxon>Rhodospirillales</taxon>
        <taxon>Azospirillaceae</taxon>
        <taxon>Azospirillum</taxon>
    </lineage>
</organism>
<sequence>MTRLLASVADLAELALAAGGGADILDLKDPAAGALGAWPSASIVEAVALVRTWPQRPPLSATVGDLPMEPARVVGHVMETAALGVDYVKIGLYPDGDPAGCLDALAPVAQGGASLVAVFFADLWEEFTLLPAVTRAGFAGAMLDTAGKGSGSLLRHKDASALRRFVEEARAPGLLTGFAGSLTLADIPALLPLRPDYLGFRGALCAGGDRGGVLDTAALGAVRSAIPGPRAVA</sequence>
<keyword evidence="8" id="KW-1185">Reference proteome</keyword>
<evidence type="ECO:0000256" key="6">
    <source>
        <dbReference type="ARBA" id="ARBA00047628"/>
    </source>
</evidence>
<comment type="catalytic activity">
    <reaction evidence="6">
        <text>2 D-glyceraldehyde 3-phosphate = 4-(hydroxymethyl)-2-furancarboxaldehyde phosphate + phosphate + 2 H2O</text>
        <dbReference type="Rhea" id="RHEA:43536"/>
        <dbReference type="ChEBI" id="CHEBI:15377"/>
        <dbReference type="ChEBI" id="CHEBI:43474"/>
        <dbReference type="ChEBI" id="CHEBI:59776"/>
        <dbReference type="ChEBI" id="CHEBI:83407"/>
        <dbReference type="EC" id="4.2.3.153"/>
    </reaction>
</comment>
<evidence type="ECO:0000256" key="3">
    <source>
        <dbReference type="ARBA" id="ARBA00023239"/>
    </source>
</evidence>